<dbReference type="CDD" id="cd10032">
    <property type="entry name" value="UDG-F6_HDG"/>
    <property type="match status" value="1"/>
</dbReference>
<reference evidence="2" key="2">
    <citation type="submission" date="2021-04" db="EMBL/GenBank/DDBJ databases">
        <authorList>
            <person name="Gilroy R."/>
        </authorList>
    </citation>
    <scope>NUCLEOTIDE SEQUENCE</scope>
    <source>
        <strain evidence="2">ChiHecec2B26-7398</strain>
    </source>
</reference>
<organism evidence="2 3">
    <name type="scientific">Candidatus Gemmiger excrementipullorum</name>
    <dbReference type="NCBI Taxonomy" id="2838610"/>
    <lineage>
        <taxon>Bacteria</taxon>
        <taxon>Bacillati</taxon>
        <taxon>Bacillota</taxon>
        <taxon>Clostridia</taxon>
        <taxon>Eubacteriales</taxon>
        <taxon>Gemmiger</taxon>
    </lineage>
</organism>
<dbReference type="EC" id="3.2.2.15" evidence="2"/>
<gene>
    <name evidence="2" type="ORF">H9846_03325</name>
</gene>
<proteinExistence type="predicted"/>
<dbReference type="EMBL" id="DXEI01000054">
    <property type="protein sequence ID" value="HIX94470.1"/>
    <property type="molecule type" value="Genomic_DNA"/>
</dbReference>
<dbReference type="SMART" id="SM00986">
    <property type="entry name" value="UDG"/>
    <property type="match status" value="1"/>
</dbReference>
<dbReference type="Proteomes" id="UP000886751">
    <property type="component" value="Unassembled WGS sequence"/>
</dbReference>
<accession>A0A9D1Y314</accession>
<evidence type="ECO:0000313" key="2">
    <source>
        <dbReference type="EMBL" id="HIX94470.1"/>
    </source>
</evidence>
<dbReference type="SUPFAM" id="SSF52141">
    <property type="entry name" value="Uracil-DNA glycosylase-like"/>
    <property type="match status" value="1"/>
</dbReference>
<dbReference type="InterPro" id="IPR005122">
    <property type="entry name" value="Uracil-DNA_glycosylase-like"/>
</dbReference>
<protein>
    <submittedName>
        <fullName evidence="2">DNA-deoxyinosine glycosylase</fullName>
        <ecNumber evidence="2">3.2.2.15</ecNumber>
    </submittedName>
</protein>
<dbReference type="InterPro" id="IPR036895">
    <property type="entry name" value="Uracil-DNA_glycosylase-like_sf"/>
</dbReference>
<feature type="domain" description="Uracil-DNA glycosylase-like" evidence="1">
    <location>
        <begin position="15"/>
        <end position="167"/>
    </location>
</feature>
<evidence type="ECO:0000313" key="3">
    <source>
        <dbReference type="Proteomes" id="UP000886751"/>
    </source>
</evidence>
<evidence type="ECO:0000259" key="1">
    <source>
        <dbReference type="SMART" id="SM00986"/>
    </source>
</evidence>
<keyword evidence="2" id="KW-0378">Hydrolase</keyword>
<dbReference type="InterPro" id="IPR026353">
    <property type="entry name" value="Hypoxan-DNA_Glyclase"/>
</dbReference>
<reference evidence="2" key="1">
    <citation type="journal article" date="2021" name="PeerJ">
        <title>Extensive microbial diversity within the chicken gut microbiome revealed by metagenomics and culture.</title>
        <authorList>
            <person name="Gilroy R."/>
            <person name="Ravi A."/>
            <person name="Getino M."/>
            <person name="Pursley I."/>
            <person name="Horton D.L."/>
            <person name="Alikhan N.F."/>
            <person name="Baker D."/>
            <person name="Gharbi K."/>
            <person name="Hall N."/>
            <person name="Watson M."/>
            <person name="Adriaenssens E.M."/>
            <person name="Foster-Nyarko E."/>
            <person name="Jarju S."/>
            <person name="Secka A."/>
            <person name="Antonio M."/>
            <person name="Oren A."/>
            <person name="Chaudhuri R.R."/>
            <person name="La Ragione R."/>
            <person name="Hildebrand F."/>
            <person name="Pallen M.J."/>
        </authorList>
    </citation>
    <scope>NUCLEOTIDE SEQUENCE</scope>
    <source>
        <strain evidence="2">ChiHecec2B26-7398</strain>
    </source>
</reference>
<dbReference type="Gene3D" id="3.40.470.10">
    <property type="entry name" value="Uracil-DNA glycosylase-like domain"/>
    <property type="match status" value="1"/>
</dbReference>
<dbReference type="GO" id="GO:0033958">
    <property type="term" value="F:DNA-deoxyinosine glycosylase activity"/>
    <property type="evidence" value="ECO:0007669"/>
    <property type="project" value="UniProtKB-EC"/>
</dbReference>
<dbReference type="SMART" id="SM00987">
    <property type="entry name" value="UreE_C"/>
    <property type="match status" value="1"/>
</dbReference>
<keyword evidence="2" id="KW-0326">Glycosidase</keyword>
<dbReference type="Pfam" id="PF03167">
    <property type="entry name" value="UDG"/>
    <property type="match status" value="1"/>
</dbReference>
<dbReference type="AlphaFoldDB" id="A0A9D1Y314"/>
<name>A0A9D1Y314_9FIRM</name>
<sequence>MPAKLTYTHVGPGLPPLHGARAGALILGSFPSPKSREQGFFYGHPQNRFWPLLAALTGEPTPAWQDIEAKKAIILRHGLALWDTIGACDIRGASDASIRNVVPNDVAALIRRLGVQAVFCNGAASGRVYARYALPHTGLPATVLPSTSPANAAWNLAALQQRWGAALTPFLAAGSCNGPGFGL</sequence>
<comment type="caution">
    <text evidence="2">The sequence shown here is derived from an EMBL/GenBank/DDBJ whole genome shotgun (WGS) entry which is preliminary data.</text>
</comment>
<dbReference type="NCBIfam" id="TIGR04274">
    <property type="entry name" value="hypoxanDNAglyco"/>
    <property type="match status" value="1"/>
</dbReference>